<feature type="domain" description="HTH araC/xylS-type" evidence="5">
    <location>
        <begin position="225"/>
        <end position="326"/>
    </location>
</feature>
<name>A0ABT1VTA2_9GAMM</name>
<dbReference type="InterPro" id="IPR018062">
    <property type="entry name" value="HTH_AraC-typ_CS"/>
</dbReference>
<evidence type="ECO:0000256" key="3">
    <source>
        <dbReference type="ARBA" id="ARBA00023163"/>
    </source>
</evidence>
<evidence type="ECO:0000313" key="6">
    <source>
        <dbReference type="EMBL" id="MCQ8230102.1"/>
    </source>
</evidence>
<keyword evidence="4" id="KW-0732">Signal</keyword>
<evidence type="ECO:0000313" key="7">
    <source>
        <dbReference type="Proteomes" id="UP001300015"/>
    </source>
</evidence>
<dbReference type="InterPro" id="IPR009057">
    <property type="entry name" value="Homeodomain-like_sf"/>
</dbReference>
<dbReference type="InterPro" id="IPR018060">
    <property type="entry name" value="HTH_AraC"/>
</dbReference>
<protein>
    <submittedName>
        <fullName evidence="6">Helix-turn-helix domain-containing protein</fullName>
    </submittedName>
</protein>
<keyword evidence="7" id="KW-1185">Reference proteome</keyword>
<evidence type="ECO:0000259" key="5">
    <source>
        <dbReference type="PROSITE" id="PS01124"/>
    </source>
</evidence>
<keyword evidence="2" id="KW-0238">DNA-binding</keyword>
<dbReference type="RefSeq" id="WP_256698820.1">
    <property type="nucleotide sequence ID" value="NZ_JANIES010000002.1"/>
</dbReference>
<dbReference type="Pfam" id="PF01965">
    <property type="entry name" value="DJ-1_PfpI"/>
    <property type="match status" value="1"/>
</dbReference>
<dbReference type="Pfam" id="PF12833">
    <property type="entry name" value="HTH_18"/>
    <property type="match status" value="1"/>
</dbReference>
<evidence type="ECO:0000256" key="2">
    <source>
        <dbReference type="ARBA" id="ARBA00023125"/>
    </source>
</evidence>
<dbReference type="PROSITE" id="PS01124">
    <property type="entry name" value="HTH_ARAC_FAMILY_2"/>
    <property type="match status" value="1"/>
</dbReference>
<evidence type="ECO:0000256" key="4">
    <source>
        <dbReference type="SAM" id="SignalP"/>
    </source>
</evidence>
<dbReference type="SMART" id="SM00342">
    <property type="entry name" value="HTH_ARAC"/>
    <property type="match status" value="1"/>
</dbReference>
<dbReference type="SUPFAM" id="SSF52317">
    <property type="entry name" value="Class I glutamine amidotransferase-like"/>
    <property type="match status" value="1"/>
</dbReference>
<sequence>MRVALLALPGSMRSAIAGLADMFWLANQVIMQNPSVNSEVSRSTPFFDVSIITSDGQPVRDVQGRFIESDGAFSDTENFELIIASGMQLDEQRYPADRAAMCNAASWLRISHSKGSCIAGACAGGFVLGEAGLLNGRICTTTWWLYPTFTERYPLAKPVWGKALAEQDNVITTGGPLSWVDLVIHLVRRHLGDQLAKLTADMAVADSQPLSQQIYAPAGFLNATHPLLTKAENLIRYRNPAMTVEQLAEALNMTTRTLNRKMKSLLQESPKSFITRVRIETATLLLESPGKTISQIANACGYGDETAFRRAFTTVMGMSPGSFRERLKTTHSSNAGI</sequence>
<dbReference type="Gene3D" id="3.40.50.880">
    <property type="match status" value="1"/>
</dbReference>
<dbReference type="PANTHER" id="PTHR43130:SF11">
    <property type="entry name" value="TRANSCRIPTIONAL REGULATORY PROTEIN"/>
    <property type="match status" value="1"/>
</dbReference>
<feature type="chain" id="PRO_5045562775" evidence="4">
    <location>
        <begin position="18"/>
        <end position="337"/>
    </location>
</feature>
<keyword evidence="1" id="KW-0805">Transcription regulation</keyword>
<dbReference type="Gene3D" id="1.10.10.60">
    <property type="entry name" value="Homeodomain-like"/>
    <property type="match status" value="1"/>
</dbReference>
<dbReference type="Proteomes" id="UP001300015">
    <property type="component" value="Unassembled WGS sequence"/>
</dbReference>
<dbReference type="InterPro" id="IPR029062">
    <property type="entry name" value="Class_I_gatase-like"/>
</dbReference>
<organism evidence="6 7">
    <name type="scientific">Pantoea trifolii</name>
    <dbReference type="NCBI Taxonomy" id="2968030"/>
    <lineage>
        <taxon>Bacteria</taxon>
        <taxon>Pseudomonadati</taxon>
        <taxon>Pseudomonadota</taxon>
        <taxon>Gammaproteobacteria</taxon>
        <taxon>Enterobacterales</taxon>
        <taxon>Erwiniaceae</taxon>
        <taxon>Pantoea</taxon>
    </lineage>
</organism>
<accession>A0ABT1VTA2</accession>
<evidence type="ECO:0000256" key="1">
    <source>
        <dbReference type="ARBA" id="ARBA00023015"/>
    </source>
</evidence>
<dbReference type="SUPFAM" id="SSF46689">
    <property type="entry name" value="Homeodomain-like"/>
    <property type="match status" value="1"/>
</dbReference>
<dbReference type="InterPro" id="IPR002818">
    <property type="entry name" value="DJ-1/PfpI"/>
</dbReference>
<dbReference type="PROSITE" id="PS00041">
    <property type="entry name" value="HTH_ARAC_FAMILY_1"/>
    <property type="match status" value="1"/>
</dbReference>
<gene>
    <name evidence="6" type="ORF">NQH49_21820</name>
</gene>
<dbReference type="EMBL" id="JANIET010000002">
    <property type="protein sequence ID" value="MCQ8230102.1"/>
    <property type="molecule type" value="Genomic_DNA"/>
</dbReference>
<dbReference type="InterPro" id="IPR052158">
    <property type="entry name" value="INH-QAR"/>
</dbReference>
<proteinExistence type="predicted"/>
<dbReference type="CDD" id="cd03138">
    <property type="entry name" value="GATase1_AraC_2"/>
    <property type="match status" value="1"/>
</dbReference>
<reference evidence="6 7" key="1">
    <citation type="submission" date="2022-07" db="EMBL/GenBank/DDBJ databases">
        <title>Pantoea trifolii sp. nov. isolated from root nodules of Trifolium rubens.</title>
        <authorList>
            <person name="Kalita M."/>
            <person name="Wdowiak-Wrobel S."/>
            <person name="Marek-Kozaczuk M."/>
            <person name="Palusinska-Szysz M."/>
            <person name="Sokolowski W."/>
            <person name="Coutinho T."/>
            <person name="Hlahane L."/>
        </authorList>
    </citation>
    <scope>NUCLEOTIDE SEQUENCE [LARGE SCALE GENOMIC DNA]</scope>
    <source>
        <strain evidence="6 7">MMK2</strain>
    </source>
</reference>
<feature type="signal peptide" evidence="4">
    <location>
        <begin position="1"/>
        <end position="17"/>
    </location>
</feature>
<keyword evidence="3" id="KW-0804">Transcription</keyword>
<comment type="caution">
    <text evidence="6">The sequence shown here is derived from an EMBL/GenBank/DDBJ whole genome shotgun (WGS) entry which is preliminary data.</text>
</comment>
<dbReference type="PANTHER" id="PTHR43130">
    <property type="entry name" value="ARAC-FAMILY TRANSCRIPTIONAL REGULATOR"/>
    <property type="match status" value="1"/>
</dbReference>